<evidence type="ECO:0000256" key="5">
    <source>
        <dbReference type="ARBA" id="ARBA00022692"/>
    </source>
</evidence>
<keyword evidence="5" id="KW-0812">Transmembrane</keyword>
<dbReference type="GO" id="GO:0015288">
    <property type="term" value="F:porin activity"/>
    <property type="evidence" value="ECO:0007669"/>
    <property type="project" value="TreeGrafter"/>
</dbReference>
<name>A0A1M4N1I9_9RHOB</name>
<dbReference type="InterPro" id="IPR003423">
    <property type="entry name" value="OMP_efflux"/>
</dbReference>
<evidence type="ECO:0000313" key="9">
    <source>
        <dbReference type="EMBL" id="SCM68683.1"/>
    </source>
</evidence>
<evidence type="ECO:0000256" key="3">
    <source>
        <dbReference type="ARBA" id="ARBA00022448"/>
    </source>
</evidence>
<evidence type="ECO:0000256" key="4">
    <source>
        <dbReference type="ARBA" id="ARBA00022452"/>
    </source>
</evidence>
<gene>
    <name evidence="9" type="ORF">KARMA_2908</name>
</gene>
<dbReference type="GO" id="GO:0009279">
    <property type="term" value="C:cell outer membrane"/>
    <property type="evidence" value="ECO:0007669"/>
    <property type="project" value="UniProtKB-SubCell"/>
</dbReference>
<evidence type="ECO:0008006" key="11">
    <source>
        <dbReference type="Google" id="ProtNLM"/>
    </source>
</evidence>
<comment type="similarity">
    <text evidence="2">Belongs to the outer membrane factor (OMF) (TC 1.B.17) family.</text>
</comment>
<dbReference type="RefSeq" id="WP_072707470.1">
    <property type="nucleotide sequence ID" value="NZ_FMJB01000057.1"/>
</dbReference>
<feature type="chain" id="PRO_5012906043" description="Outer membrane efflux protein" evidence="8">
    <location>
        <begin position="18"/>
        <end position="431"/>
    </location>
</feature>
<evidence type="ECO:0000256" key="7">
    <source>
        <dbReference type="ARBA" id="ARBA00023237"/>
    </source>
</evidence>
<reference evidence="10" key="1">
    <citation type="submission" date="2016-09" db="EMBL/GenBank/DDBJ databases">
        <authorList>
            <person name="Wibberg D."/>
        </authorList>
    </citation>
    <scope>NUCLEOTIDE SEQUENCE [LARGE SCALE GENOMIC DNA]</scope>
</reference>
<dbReference type="EMBL" id="FMJB01000057">
    <property type="protein sequence ID" value="SCM68683.1"/>
    <property type="molecule type" value="Genomic_DNA"/>
</dbReference>
<evidence type="ECO:0000313" key="10">
    <source>
        <dbReference type="Proteomes" id="UP000184085"/>
    </source>
</evidence>
<dbReference type="AlphaFoldDB" id="A0A1M4N1I9"/>
<dbReference type="Proteomes" id="UP000184085">
    <property type="component" value="Unassembled WGS sequence"/>
</dbReference>
<keyword evidence="3" id="KW-0813">Transport</keyword>
<dbReference type="PROSITE" id="PS51257">
    <property type="entry name" value="PROKAR_LIPOPROTEIN"/>
    <property type="match status" value="1"/>
</dbReference>
<evidence type="ECO:0000256" key="8">
    <source>
        <dbReference type="SAM" id="SignalP"/>
    </source>
</evidence>
<organism evidence="9 10">
    <name type="scientific">Donghicola eburneus</name>
    <dbReference type="NCBI Taxonomy" id="393278"/>
    <lineage>
        <taxon>Bacteria</taxon>
        <taxon>Pseudomonadati</taxon>
        <taxon>Pseudomonadota</taxon>
        <taxon>Alphaproteobacteria</taxon>
        <taxon>Rhodobacterales</taxon>
        <taxon>Roseobacteraceae</taxon>
        <taxon>Donghicola</taxon>
    </lineage>
</organism>
<dbReference type="InterPro" id="IPR051906">
    <property type="entry name" value="TolC-like"/>
</dbReference>
<evidence type="ECO:0000256" key="1">
    <source>
        <dbReference type="ARBA" id="ARBA00004442"/>
    </source>
</evidence>
<dbReference type="GO" id="GO:0015562">
    <property type="term" value="F:efflux transmembrane transporter activity"/>
    <property type="evidence" value="ECO:0007669"/>
    <property type="project" value="InterPro"/>
</dbReference>
<keyword evidence="10" id="KW-1185">Reference proteome</keyword>
<keyword evidence="8" id="KW-0732">Signal</keyword>
<feature type="signal peptide" evidence="8">
    <location>
        <begin position="1"/>
        <end position="17"/>
    </location>
</feature>
<comment type="subcellular location">
    <subcellularLocation>
        <location evidence="1">Cell outer membrane</location>
    </subcellularLocation>
</comment>
<dbReference type="Pfam" id="PF02321">
    <property type="entry name" value="OEP"/>
    <property type="match status" value="1"/>
</dbReference>
<sequence>MRRAATLAASVAVFALAGCFGKSYEETQRSPFASGAAEPDAAMIQEQRSEIIATLQARESLLPDQSPYDTVADAVMAANARAAEAELRAALLRSKAADKNWLPQLGPSISLTSMSDFVASLFIEQVLFDNGKRKAERELARADVEVAAVTLSEDSNRRVMTALELYLQAEKARARVGITRQAAADMTEFMRIMEARVAGGVSDTSDEQVLRLKLDEARETLNADLEAERTALAELAAMSAYPLDHVSGVADVPMFPAGVQPLDVLRARAEMERDVAETKIERAGFLPSLTAGGTASNVSTDLGVTVETDNLIGLGTGAALGAIEADKKAAAARIEQAQEDSDRKIARLREYLASLDRQSANTGTLARQSVSNYRTFQEQYEAGQRQVMDVVNVYETMVSRRLEHVGLKYDAILTKLQMAEEFGLLVDGDDV</sequence>
<protein>
    <recommendedName>
        <fullName evidence="11">Outer membrane efflux protein</fullName>
    </recommendedName>
</protein>
<dbReference type="PANTHER" id="PTHR30026:SF20">
    <property type="entry name" value="OUTER MEMBRANE PROTEIN TOLC"/>
    <property type="match status" value="1"/>
</dbReference>
<proteinExistence type="inferred from homology"/>
<keyword evidence="4" id="KW-1134">Transmembrane beta strand</keyword>
<dbReference type="Gene3D" id="1.20.1600.10">
    <property type="entry name" value="Outer membrane efflux proteins (OEP)"/>
    <property type="match status" value="1"/>
</dbReference>
<keyword evidence="7" id="KW-0998">Cell outer membrane</keyword>
<dbReference type="PANTHER" id="PTHR30026">
    <property type="entry name" value="OUTER MEMBRANE PROTEIN TOLC"/>
    <property type="match status" value="1"/>
</dbReference>
<accession>A0A1M4N1I9</accession>
<dbReference type="SUPFAM" id="SSF56954">
    <property type="entry name" value="Outer membrane efflux proteins (OEP)"/>
    <property type="match status" value="1"/>
</dbReference>
<keyword evidence="6" id="KW-0472">Membrane</keyword>
<dbReference type="GO" id="GO:1990281">
    <property type="term" value="C:efflux pump complex"/>
    <property type="evidence" value="ECO:0007669"/>
    <property type="project" value="TreeGrafter"/>
</dbReference>
<evidence type="ECO:0000256" key="6">
    <source>
        <dbReference type="ARBA" id="ARBA00023136"/>
    </source>
</evidence>
<evidence type="ECO:0000256" key="2">
    <source>
        <dbReference type="ARBA" id="ARBA00007613"/>
    </source>
</evidence>